<gene>
    <name evidence="1" type="ORF">CLV88_101130</name>
</gene>
<protein>
    <recommendedName>
        <fullName evidence="3">Phytanoyl-CoA dioxygenase PhyH</fullName>
    </recommendedName>
</protein>
<organism evidence="1 2">
    <name type="scientific">Shimia abyssi</name>
    <dbReference type="NCBI Taxonomy" id="1662395"/>
    <lineage>
        <taxon>Bacteria</taxon>
        <taxon>Pseudomonadati</taxon>
        <taxon>Pseudomonadota</taxon>
        <taxon>Alphaproteobacteria</taxon>
        <taxon>Rhodobacterales</taxon>
        <taxon>Roseobacteraceae</taxon>
    </lineage>
</organism>
<dbReference type="Proteomes" id="UP000240418">
    <property type="component" value="Unassembled WGS sequence"/>
</dbReference>
<dbReference type="RefSeq" id="WP_106606435.1">
    <property type="nucleotide sequence ID" value="NZ_PYGJ01000001.1"/>
</dbReference>
<sequence>MSAQFFERGWMPIGFDQTGLDWARHAHSQADQAMRDPALAQWWDCEDTWFIGVDALRNDDHGVLPGGPPLHARARAVIMELFGEVLPLHRAQLSVMRPGYPRPRRGEGQGAFRYRLNRDAAHVDGLKPFGPNRERRIDECHEWILGLPLTQNTPEQSPMVVWEGSHHIIRDALKTALAPVPRTDWGRVDITAAYQAARRIVFETCPRVPVLAAPGEGYLVHRLALHGVAPWGAVSGDQQQDRMVAFFRPDTPKGVVHWLLSA</sequence>
<name>A0A2P8FJ13_9RHOB</name>
<evidence type="ECO:0000313" key="1">
    <source>
        <dbReference type="EMBL" id="PSL21706.1"/>
    </source>
</evidence>
<dbReference type="Gene3D" id="2.60.120.620">
    <property type="entry name" value="q2cbj1_9rhob like domain"/>
    <property type="match status" value="1"/>
</dbReference>
<dbReference type="OrthoDB" id="7345863at2"/>
<dbReference type="AlphaFoldDB" id="A0A2P8FJ13"/>
<accession>A0A2P8FJ13</accession>
<proteinExistence type="predicted"/>
<evidence type="ECO:0008006" key="3">
    <source>
        <dbReference type="Google" id="ProtNLM"/>
    </source>
</evidence>
<keyword evidence="2" id="KW-1185">Reference proteome</keyword>
<reference evidence="1 2" key="1">
    <citation type="submission" date="2018-03" db="EMBL/GenBank/DDBJ databases">
        <title>Genomic Encyclopedia of Archaeal and Bacterial Type Strains, Phase II (KMG-II): from individual species to whole genera.</title>
        <authorList>
            <person name="Goeker M."/>
        </authorList>
    </citation>
    <scope>NUCLEOTIDE SEQUENCE [LARGE SCALE GENOMIC DNA]</scope>
    <source>
        <strain evidence="1 2">DSM 100673</strain>
    </source>
</reference>
<evidence type="ECO:0000313" key="2">
    <source>
        <dbReference type="Proteomes" id="UP000240418"/>
    </source>
</evidence>
<comment type="caution">
    <text evidence="1">The sequence shown here is derived from an EMBL/GenBank/DDBJ whole genome shotgun (WGS) entry which is preliminary data.</text>
</comment>
<dbReference type="SUPFAM" id="SSF51197">
    <property type="entry name" value="Clavaminate synthase-like"/>
    <property type="match status" value="1"/>
</dbReference>
<dbReference type="EMBL" id="PYGJ01000001">
    <property type="protein sequence ID" value="PSL21706.1"/>
    <property type="molecule type" value="Genomic_DNA"/>
</dbReference>